<accession>A0A0H1R034</accession>
<dbReference type="InterPro" id="IPR007553">
    <property type="entry name" value="2-thiour_desulf"/>
</dbReference>
<keyword evidence="3" id="KW-1185">Reference proteome</keyword>
<comment type="caution">
    <text evidence="2">The sequence shown here is derived from an EMBL/GenBank/DDBJ whole genome shotgun (WGS) entry which is preliminary data.</text>
</comment>
<evidence type="ECO:0000313" key="2">
    <source>
        <dbReference type="EMBL" id="KLK88508.1"/>
    </source>
</evidence>
<sequence>MTREYPRPRLVVSRCIEFDPCRYDGSKIPSPTVARLKEYADCIPVCPEVEIGLGTPRATVRIVRIGGSDRLVQPATGRDVTEEMTAFAARFLDSLPPVDGFILKGGSPTSGTRNVRVYPSMEKSAAIAKSAGFFAREVLKRYPDLPVEDELRLNNARIRDHFLSAVFTLASFRGIAATGNREALVRFHTDNKLLLLASSQKMLREAGRLVADRAEVGPGELFLRYRRMLSIALARAPRYTGNVNVLQHALGYFSDRISDEERAYCIGLIDRYRYGHATLAEPRGLLRSWVIRFQEPHLMHQSFFAPYPAELVDLPGDVTDRGRDVWNIRADPSS</sequence>
<dbReference type="PATRIC" id="fig|1550566.3.peg.1238"/>
<proteinExistence type="predicted"/>
<dbReference type="PANTHER" id="PTHR30087">
    <property type="entry name" value="INNER MEMBRANE PROTEIN"/>
    <property type="match status" value="1"/>
</dbReference>
<dbReference type="STRING" id="1550566.SZ63_05725"/>
<gene>
    <name evidence="2" type="ORF">SZ63_05725</name>
</gene>
<evidence type="ECO:0000259" key="1">
    <source>
        <dbReference type="Pfam" id="PF08349"/>
    </source>
</evidence>
<name>A0A0H1R034_9EURY</name>
<dbReference type="Pfam" id="PF08349">
    <property type="entry name" value="DUF1722"/>
    <property type="match status" value="1"/>
</dbReference>
<feature type="domain" description="DUF1722" evidence="1">
    <location>
        <begin position="192"/>
        <end position="308"/>
    </location>
</feature>
<dbReference type="RefSeq" id="WP_048182484.1">
    <property type="nucleotide sequence ID" value="NZ_JXOJ01000002.1"/>
</dbReference>
<dbReference type="InterPro" id="IPR013560">
    <property type="entry name" value="DUF1722"/>
</dbReference>
<evidence type="ECO:0000313" key="3">
    <source>
        <dbReference type="Proteomes" id="UP000035301"/>
    </source>
</evidence>
<dbReference type="AlphaFoldDB" id="A0A0H1R034"/>
<protein>
    <submittedName>
        <fullName evidence="2">Cytoplasmic protein</fullName>
    </submittedName>
</protein>
<dbReference type="OrthoDB" id="2675at2157"/>
<dbReference type="EMBL" id="JXOJ01000002">
    <property type="protein sequence ID" value="KLK88508.1"/>
    <property type="molecule type" value="Genomic_DNA"/>
</dbReference>
<dbReference type="PANTHER" id="PTHR30087:SF0">
    <property type="entry name" value="INNER MEMBRANE PROTEIN"/>
    <property type="match status" value="1"/>
</dbReference>
<dbReference type="Proteomes" id="UP000035301">
    <property type="component" value="Unassembled WGS sequence"/>
</dbReference>
<dbReference type="Pfam" id="PF04463">
    <property type="entry name" value="2-thiour_desulf"/>
    <property type="match status" value="1"/>
</dbReference>
<organism evidence="2 3">
    <name type="scientific">Methanoculleus sediminis</name>
    <dbReference type="NCBI Taxonomy" id="1550566"/>
    <lineage>
        <taxon>Archaea</taxon>
        <taxon>Methanobacteriati</taxon>
        <taxon>Methanobacteriota</taxon>
        <taxon>Stenosarchaea group</taxon>
        <taxon>Methanomicrobia</taxon>
        <taxon>Methanomicrobiales</taxon>
        <taxon>Methanomicrobiaceae</taxon>
        <taxon>Methanoculleus</taxon>
    </lineage>
</organism>
<reference evidence="2 3" key="1">
    <citation type="journal article" date="2015" name="Int. J. Syst. Evol. Microbiol.">
        <title>Methanoculleus sediminis sp. nov., a methanogen from sediments near a submarine mud volcano.</title>
        <authorList>
            <person name="Chen S.C."/>
            <person name="Chen M.F."/>
            <person name="Lai M.C."/>
            <person name="Weng C.Y."/>
            <person name="Wu S.Y."/>
            <person name="Lin S."/>
            <person name="Yang T.F."/>
            <person name="Chen P.C."/>
        </authorList>
    </citation>
    <scope>NUCLEOTIDE SEQUENCE [LARGE SCALE GENOMIC DNA]</scope>
    <source>
        <strain evidence="2 3">S3Fa</strain>
    </source>
</reference>